<dbReference type="EMBL" id="AWUE01023780">
    <property type="protein sequence ID" value="OMO52750.1"/>
    <property type="molecule type" value="Genomic_DNA"/>
</dbReference>
<name>A0A1R3G410_9ROSI</name>
<accession>A0A1R3G410</accession>
<organism evidence="1 2">
    <name type="scientific">Corchorus olitorius</name>
    <dbReference type="NCBI Taxonomy" id="93759"/>
    <lineage>
        <taxon>Eukaryota</taxon>
        <taxon>Viridiplantae</taxon>
        <taxon>Streptophyta</taxon>
        <taxon>Embryophyta</taxon>
        <taxon>Tracheophyta</taxon>
        <taxon>Spermatophyta</taxon>
        <taxon>Magnoliopsida</taxon>
        <taxon>eudicotyledons</taxon>
        <taxon>Gunneridae</taxon>
        <taxon>Pentapetalae</taxon>
        <taxon>rosids</taxon>
        <taxon>malvids</taxon>
        <taxon>Malvales</taxon>
        <taxon>Malvaceae</taxon>
        <taxon>Grewioideae</taxon>
        <taxon>Apeibeae</taxon>
        <taxon>Corchorus</taxon>
    </lineage>
</organism>
<gene>
    <name evidence="1" type="ORF">COLO4_37006</name>
</gene>
<reference evidence="2" key="1">
    <citation type="submission" date="2013-09" db="EMBL/GenBank/DDBJ databases">
        <title>Corchorus olitorius genome sequencing.</title>
        <authorList>
            <person name="Alam M."/>
            <person name="Haque M.S."/>
            <person name="Islam M.S."/>
            <person name="Emdad E.M."/>
            <person name="Islam M.M."/>
            <person name="Ahmed B."/>
            <person name="Halim A."/>
            <person name="Hossen Q.M.M."/>
            <person name="Hossain M.Z."/>
            <person name="Ahmed R."/>
            <person name="Khan M.M."/>
            <person name="Islam R."/>
            <person name="Rashid M.M."/>
            <person name="Khan S.A."/>
            <person name="Rahman M.S."/>
            <person name="Alam M."/>
            <person name="Yahiya A.S."/>
            <person name="Khan M.S."/>
            <person name="Azam M.S."/>
            <person name="Haque T."/>
            <person name="Lashkar M.Z.H."/>
            <person name="Akhand A.I."/>
            <person name="Morshed G."/>
            <person name="Roy S."/>
            <person name="Uddin K.S."/>
            <person name="Rabeya T."/>
            <person name="Hossain A.S."/>
            <person name="Chowdhury A."/>
            <person name="Snigdha A.R."/>
            <person name="Mortoza M.S."/>
            <person name="Matin S.A."/>
            <person name="Hoque S.M.E."/>
            <person name="Islam M.K."/>
            <person name="Roy D.K."/>
            <person name="Haider R."/>
            <person name="Moosa M.M."/>
            <person name="Elias S.M."/>
            <person name="Hasan A.M."/>
            <person name="Jahan S."/>
            <person name="Shafiuddin M."/>
            <person name="Mahmood N."/>
            <person name="Shommy N.S."/>
        </authorList>
    </citation>
    <scope>NUCLEOTIDE SEQUENCE [LARGE SCALE GENOMIC DNA]</scope>
    <source>
        <strain evidence="2">cv. O-4</strain>
    </source>
</reference>
<dbReference type="Proteomes" id="UP000187203">
    <property type="component" value="Unassembled WGS sequence"/>
</dbReference>
<protein>
    <submittedName>
        <fullName evidence="1">Uncharacterized protein</fullName>
    </submittedName>
</protein>
<proteinExistence type="predicted"/>
<evidence type="ECO:0000313" key="1">
    <source>
        <dbReference type="EMBL" id="OMO52750.1"/>
    </source>
</evidence>
<sequence>MAKVSSTKSLKDAFSGSGWCSDSPYPLKSGAIAQYLAPAMAII</sequence>
<comment type="caution">
    <text evidence="1">The sequence shown here is derived from an EMBL/GenBank/DDBJ whole genome shotgun (WGS) entry which is preliminary data.</text>
</comment>
<keyword evidence="2" id="KW-1185">Reference proteome</keyword>
<dbReference type="AlphaFoldDB" id="A0A1R3G410"/>
<evidence type="ECO:0000313" key="2">
    <source>
        <dbReference type="Proteomes" id="UP000187203"/>
    </source>
</evidence>